<feature type="transmembrane region" description="Helical" evidence="1">
    <location>
        <begin position="45"/>
        <end position="64"/>
    </location>
</feature>
<protein>
    <submittedName>
        <fullName evidence="2">Uncharacterized protein</fullName>
    </submittedName>
</protein>
<feature type="transmembrane region" description="Helical" evidence="1">
    <location>
        <begin position="140"/>
        <end position="163"/>
    </location>
</feature>
<dbReference type="OrthoDB" id="5073887at2"/>
<accession>A0A1G6NF89</accession>
<organism evidence="2 3">
    <name type="scientific">Microbacterium enclense</name>
    <dbReference type="NCBI Taxonomy" id="993073"/>
    <lineage>
        <taxon>Bacteria</taxon>
        <taxon>Bacillati</taxon>
        <taxon>Actinomycetota</taxon>
        <taxon>Actinomycetes</taxon>
        <taxon>Micrococcales</taxon>
        <taxon>Microbacteriaceae</taxon>
        <taxon>Microbacterium</taxon>
    </lineage>
</organism>
<evidence type="ECO:0000313" key="2">
    <source>
        <dbReference type="EMBL" id="SDC65976.1"/>
    </source>
</evidence>
<keyword evidence="1" id="KW-0472">Membrane</keyword>
<evidence type="ECO:0000313" key="3">
    <source>
        <dbReference type="Proteomes" id="UP000183203"/>
    </source>
</evidence>
<dbReference type="RefSeq" id="WP_058232858.1">
    <property type="nucleotide sequence ID" value="NZ_FMYG01000006.1"/>
</dbReference>
<gene>
    <name evidence="2" type="ORF">SAMN05216418_2698</name>
</gene>
<evidence type="ECO:0000256" key="1">
    <source>
        <dbReference type="SAM" id="Phobius"/>
    </source>
</evidence>
<keyword evidence="1" id="KW-0812">Transmembrane</keyword>
<proteinExistence type="predicted"/>
<dbReference type="AlphaFoldDB" id="A0A1G6NF89"/>
<reference evidence="2 3" key="1">
    <citation type="submission" date="2016-09" db="EMBL/GenBank/DDBJ databases">
        <authorList>
            <person name="Capua I."/>
            <person name="De Benedictis P."/>
            <person name="Joannis T."/>
            <person name="Lombin L.H."/>
            <person name="Cattoli G."/>
        </authorList>
    </citation>
    <scope>NUCLEOTIDE SEQUENCE [LARGE SCALE GENOMIC DNA]</scope>
    <source>
        <strain evidence="2 3">NIO-1002</strain>
    </source>
</reference>
<dbReference type="EMBL" id="FMYG01000006">
    <property type="protein sequence ID" value="SDC65976.1"/>
    <property type="molecule type" value="Genomic_DNA"/>
</dbReference>
<feature type="transmembrane region" description="Helical" evidence="1">
    <location>
        <begin position="112"/>
        <end position="134"/>
    </location>
</feature>
<dbReference type="Proteomes" id="UP000183203">
    <property type="component" value="Unassembled WGS sequence"/>
</dbReference>
<keyword evidence="1" id="KW-1133">Transmembrane helix</keyword>
<feature type="transmembrane region" description="Helical" evidence="1">
    <location>
        <begin position="84"/>
        <end position="105"/>
    </location>
</feature>
<sequence length="164" mass="16898">MNDTASAARPRLGHDAAERISAGCYGALVSASTLIGLDDADLSDVIAVVALTNIVYFATHVFAYSLGDTSSQRPWPIVRHHLAVGAPMVSVTFLPLLLVVVLFAAGVGLQTALLWGVGVAISYLVVVATAGARLRGYSPLVVVLTAVGAAVISALLIVAKLLLH</sequence>
<name>A0A1G6NF89_9MICO</name>